<evidence type="ECO:0000313" key="8">
    <source>
        <dbReference type="Proteomes" id="UP000185596"/>
    </source>
</evidence>
<dbReference type="OrthoDB" id="9798157at2"/>
<dbReference type="GO" id="GO:0020037">
    <property type="term" value="F:heme binding"/>
    <property type="evidence" value="ECO:0007669"/>
    <property type="project" value="InterPro"/>
</dbReference>
<keyword evidence="1" id="KW-0813">Transport</keyword>
<dbReference type="InterPro" id="IPR011008">
    <property type="entry name" value="Dimeric_a/b-barrel"/>
</dbReference>
<evidence type="ECO:0000256" key="3">
    <source>
        <dbReference type="ARBA" id="ARBA00022723"/>
    </source>
</evidence>
<dbReference type="PROSITE" id="PS51725">
    <property type="entry name" value="ABM"/>
    <property type="match status" value="1"/>
</dbReference>
<dbReference type="AlphaFoldDB" id="A0A1Q8CU46"/>
<keyword evidence="8" id="KW-1185">Reference proteome</keyword>
<organism evidence="7 8">
    <name type="scientific">Actinophytocola xanthii</name>
    <dbReference type="NCBI Taxonomy" id="1912961"/>
    <lineage>
        <taxon>Bacteria</taxon>
        <taxon>Bacillati</taxon>
        <taxon>Actinomycetota</taxon>
        <taxon>Actinomycetes</taxon>
        <taxon>Pseudonocardiales</taxon>
        <taxon>Pseudonocardiaceae</taxon>
    </lineage>
</organism>
<dbReference type="InterPro" id="IPR012292">
    <property type="entry name" value="Globin/Proto"/>
</dbReference>
<dbReference type="GO" id="GO:0046872">
    <property type="term" value="F:metal ion binding"/>
    <property type="evidence" value="ECO:0007669"/>
    <property type="project" value="UniProtKB-KW"/>
</dbReference>
<gene>
    <name evidence="7" type="ORF">BU204_08700</name>
</gene>
<name>A0A1Q8CU46_9PSEU</name>
<keyword evidence="7" id="KW-0560">Oxidoreductase</keyword>
<feature type="domain" description="ABM" evidence="6">
    <location>
        <begin position="2"/>
        <end position="92"/>
    </location>
</feature>
<evidence type="ECO:0000256" key="4">
    <source>
        <dbReference type="ARBA" id="ARBA00023004"/>
    </source>
</evidence>
<sequence>MTVEYVRYRIPEADAERFEAAYRRAAPSLAGAEECVDYELSRCEEDPGSYVLRITWTSTRAHLEGFRRGAAFRAFLAEVGPYVDAIEEMRHYQPTTVAGAGGAVPTLYEWAGGAAAFEKLTEVFYRTVLADPELEPVFRGMDPGHPRHVAAWLGEVLGGPDRYSRERGGHANMVAQHLGRAITERQRRRWVELLIDAADEVGLPDDPEFRASFVGYLEWGTRMAVMLSRPGTDVPPDEPVPTWGWARPPWRG</sequence>
<dbReference type="Pfam" id="PF03992">
    <property type="entry name" value="ABM"/>
    <property type="match status" value="1"/>
</dbReference>
<reference evidence="7 8" key="1">
    <citation type="submission" date="2016-12" db="EMBL/GenBank/DDBJ databases">
        <title>The draft genome sequence of Actinophytocola sp. 11-183.</title>
        <authorList>
            <person name="Wang W."/>
            <person name="Yuan L."/>
        </authorList>
    </citation>
    <scope>NUCLEOTIDE SEQUENCE [LARGE SCALE GENOMIC DNA]</scope>
    <source>
        <strain evidence="7 8">11-183</strain>
    </source>
</reference>
<evidence type="ECO:0000256" key="1">
    <source>
        <dbReference type="ARBA" id="ARBA00022448"/>
    </source>
</evidence>
<keyword evidence="2 5" id="KW-0349">Heme</keyword>
<keyword evidence="7" id="KW-0503">Monooxygenase</keyword>
<dbReference type="Gene3D" id="1.10.490.10">
    <property type="entry name" value="Globins"/>
    <property type="match status" value="1"/>
</dbReference>
<proteinExistence type="predicted"/>
<evidence type="ECO:0000256" key="5">
    <source>
        <dbReference type="PIRSR" id="PIRSR601486-1"/>
    </source>
</evidence>
<dbReference type="EMBL" id="MSIE01000013">
    <property type="protein sequence ID" value="OLF17881.1"/>
    <property type="molecule type" value="Genomic_DNA"/>
</dbReference>
<keyword evidence="3 5" id="KW-0479">Metal-binding</keyword>
<dbReference type="CDD" id="cd14775">
    <property type="entry name" value="TrHb2_O-like"/>
    <property type="match status" value="1"/>
</dbReference>
<dbReference type="InterPro" id="IPR001486">
    <property type="entry name" value="Hemoglobin_trunc"/>
</dbReference>
<dbReference type="SUPFAM" id="SSF46458">
    <property type="entry name" value="Globin-like"/>
    <property type="match status" value="1"/>
</dbReference>
<dbReference type="Pfam" id="PF01152">
    <property type="entry name" value="Bac_globin"/>
    <property type="match status" value="1"/>
</dbReference>
<dbReference type="Gene3D" id="3.30.70.100">
    <property type="match status" value="1"/>
</dbReference>
<dbReference type="InterPro" id="IPR009050">
    <property type="entry name" value="Globin-like_sf"/>
</dbReference>
<evidence type="ECO:0000256" key="2">
    <source>
        <dbReference type="ARBA" id="ARBA00022617"/>
    </source>
</evidence>
<comment type="caution">
    <text evidence="7">The sequence shown here is derived from an EMBL/GenBank/DDBJ whole genome shotgun (WGS) entry which is preliminary data.</text>
</comment>
<dbReference type="InterPro" id="IPR007138">
    <property type="entry name" value="ABM_dom"/>
</dbReference>
<dbReference type="GO" id="GO:0019825">
    <property type="term" value="F:oxygen binding"/>
    <property type="evidence" value="ECO:0007669"/>
    <property type="project" value="InterPro"/>
</dbReference>
<feature type="binding site" description="distal binding residue" evidence="5">
    <location>
        <position position="148"/>
    </location>
    <ligand>
        <name>heme</name>
        <dbReference type="ChEBI" id="CHEBI:30413"/>
    </ligand>
    <ligandPart>
        <name>Fe</name>
        <dbReference type="ChEBI" id="CHEBI:18248"/>
    </ligandPart>
</feature>
<dbReference type="STRING" id="1912961.BU204_08700"/>
<dbReference type="Proteomes" id="UP000185596">
    <property type="component" value="Unassembled WGS sequence"/>
</dbReference>
<dbReference type="SUPFAM" id="SSF54909">
    <property type="entry name" value="Dimeric alpha+beta barrel"/>
    <property type="match status" value="1"/>
</dbReference>
<accession>A0A1Q8CU46</accession>
<evidence type="ECO:0000259" key="6">
    <source>
        <dbReference type="PROSITE" id="PS51725"/>
    </source>
</evidence>
<keyword evidence="4 5" id="KW-0408">Iron</keyword>
<dbReference type="GO" id="GO:0004497">
    <property type="term" value="F:monooxygenase activity"/>
    <property type="evidence" value="ECO:0007669"/>
    <property type="project" value="UniProtKB-KW"/>
</dbReference>
<protein>
    <submittedName>
        <fullName evidence="7">Antibiotic biosynthesis monooxygenase</fullName>
    </submittedName>
</protein>
<evidence type="ECO:0000313" key="7">
    <source>
        <dbReference type="EMBL" id="OLF17881.1"/>
    </source>
</evidence>